<dbReference type="AlphaFoldDB" id="A0A0B6XXL1"/>
<reference evidence="1" key="1">
    <citation type="submission" date="2014-12" db="EMBL/GenBank/DDBJ databases">
        <title>Insight into the proteome of Arion vulgaris.</title>
        <authorList>
            <person name="Aradska J."/>
            <person name="Bulat T."/>
            <person name="Smidak R."/>
            <person name="Sarate P."/>
            <person name="Gangsoo J."/>
            <person name="Sialana F."/>
            <person name="Bilban M."/>
            <person name="Lubec G."/>
        </authorList>
    </citation>
    <scope>NUCLEOTIDE SEQUENCE</scope>
    <source>
        <tissue evidence="1">Skin</tissue>
    </source>
</reference>
<name>A0A0B6XXL1_9EUPU</name>
<organism evidence="1">
    <name type="scientific">Arion vulgaris</name>
    <dbReference type="NCBI Taxonomy" id="1028688"/>
    <lineage>
        <taxon>Eukaryota</taxon>
        <taxon>Metazoa</taxon>
        <taxon>Spiralia</taxon>
        <taxon>Lophotrochozoa</taxon>
        <taxon>Mollusca</taxon>
        <taxon>Gastropoda</taxon>
        <taxon>Heterobranchia</taxon>
        <taxon>Euthyneura</taxon>
        <taxon>Panpulmonata</taxon>
        <taxon>Eupulmonata</taxon>
        <taxon>Stylommatophora</taxon>
        <taxon>Helicina</taxon>
        <taxon>Arionoidea</taxon>
        <taxon>Arionidae</taxon>
        <taxon>Arion</taxon>
    </lineage>
</organism>
<gene>
    <name evidence="1" type="primary">ORF2862</name>
</gene>
<proteinExistence type="predicted"/>
<accession>A0A0B6XXL1</accession>
<evidence type="ECO:0000313" key="1">
    <source>
        <dbReference type="EMBL" id="CEK48000.1"/>
    </source>
</evidence>
<protein>
    <submittedName>
        <fullName evidence="1">Uncharacterized protein</fullName>
    </submittedName>
</protein>
<dbReference type="EMBL" id="HACG01001135">
    <property type="protein sequence ID" value="CEK48000.1"/>
    <property type="molecule type" value="Transcribed_RNA"/>
</dbReference>
<sequence length="100" mass="11411">IKENWLMLKIKMRKLKYYGHILNGDNYGGRYTGKEKKKTTEEMDPVTDYLSMIATIIGCSNFSTHKYNNRYTASSKTITTTDAIHLAQDRKTESLHGACG</sequence>
<feature type="non-terminal residue" evidence="1">
    <location>
        <position position="1"/>
    </location>
</feature>